<protein>
    <submittedName>
        <fullName evidence="2">Uncharacterized protein</fullName>
    </submittedName>
</protein>
<organism evidence="2 3">
    <name type="scientific">Malassezia equina</name>
    <dbReference type="NCBI Taxonomy" id="1381935"/>
    <lineage>
        <taxon>Eukaryota</taxon>
        <taxon>Fungi</taxon>
        <taxon>Dikarya</taxon>
        <taxon>Basidiomycota</taxon>
        <taxon>Ustilaginomycotina</taxon>
        <taxon>Malasseziomycetes</taxon>
        <taxon>Malasseziales</taxon>
        <taxon>Malasseziaceae</taxon>
        <taxon>Malassezia</taxon>
    </lineage>
</organism>
<feature type="region of interest" description="Disordered" evidence="1">
    <location>
        <begin position="1"/>
        <end position="35"/>
    </location>
</feature>
<evidence type="ECO:0000313" key="2">
    <source>
        <dbReference type="EMBL" id="WFD24277.1"/>
    </source>
</evidence>
<dbReference type="Proteomes" id="UP001214415">
    <property type="component" value="Chromosome 6"/>
</dbReference>
<sequence length="332" mass="36565">MTSPVAAADSSRRTWERLPTPPSSGRADTVKMDAQSQARTTMVPVDGESAEAAWHQHKRVCRRDPHVLTPPSTRGRRMHDRLGLQADAHSSRHQRHCSDSLDSLWMMGGMELGSMSPSQDEEAPWSGHTWPMFSMPVRDTPHNPFVEGGPADVGFTGPNAANALMRAMARPARSPNKTMFVFRGQRVVCANRDPSQVGRRQPGVAISPPRPHLLFPSRRREARGGAVHALDRHAVSDDEGDAATRRRAGANLFAREMAARAPSRPLPTVPSDAEAAWLASEVPERHVPTEGPSQPSKATYELPAKNKELLARLERVDWGDDDAPENRFTVYP</sequence>
<proteinExistence type="predicted"/>
<feature type="region of interest" description="Disordered" evidence="1">
    <location>
        <begin position="194"/>
        <end position="215"/>
    </location>
</feature>
<gene>
    <name evidence="2" type="ORF">MEQU1_002974</name>
</gene>
<dbReference type="AlphaFoldDB" id="A0AAF0J029"/>
<reference evidence="2" key="1">
    <citation type="submission" date="2023-03" db="EMBL/GenBank/DDBJ databases">
        <title>Mating type loci evolution in Malassezia.</title>
        <authorList>
            <person name="Coelho M.A."/>
        </authorList>
    </citation>
    <scope>NUCLEOTIDE SEQUENCE</scope>
    <source>
        <strain evidence="2">CBS 12830</strain>
    </source>
</reference>
<keyword evidence="3" id="KW-1185">Reference proteome</keyword>
<evidence type="ECO:0000256" key="1">
    <source>
        <dbReference type="SAM" id="MobiDB-lite"/>
    </source>
</evidence>
<evidence type="ECO:0000313" key="3">
    <source>
        <dbReference type="Proteomes" id="UP001214415"/>
    </source>
</evidence>
<feature type="region of interest" description="Disordered" evidence="1">
    <location>
        <begin position="281"/>
        <end position="303"/>
    </location>
</feature>
<dbReference type="EMBL" id="CP119905">
    <property type="protein sequence ID" value="WFD24277.1"/>
    <property type="molecule type" value="Genomic_DNA"/>
</dbReference>
<accession>A0AAF0J029</accession>
<name>A0AAF0J029_9BASI</name>